<proteinExistence type="predicted"/>
<evidence type="ECO:0000256" key="5">
    <source>
        <dbReference type="ARBA" id="ARBA00023136"/>
    </source>
</evidence>
<dbReference type="InterPro" id="IPR000160">
    <property type="entry name" value="GGDEF_dom"/>
</dbReference>
<name>A0ABZ0Y4W9_9BURK</name>
<comment type="subcellular location">
    <subcellularLocation>
        <location evidence="1">Cell membrane</location>
        <topology evidence="1">Multi-pass membrane protein</topology>
    </subcellularLocation>
</comment>
<dbReference type="Pfam" id="PF00990">
    <property type="entry name" value="GGDEF"/>
    <property type="match status" value="1"/>
</dbReference>
<feature type="transmembrane region" description="Helical" evidence="6">
    <location>
        <begin position="294"/>
        <end position="315"/>
    </location>
</feature>
<dbReference type="InterPro" id="IPR035965">
    <property type="entry name" value="PAS-like_dom_sf"/>
</dbReference>
<dbReference type="InterPro" id="IPR013767">
    <property type="entry name" value="PAS_fold"/>
</dbReference>
<feature type="domain" description="HAMP" evidence="9">
    <location>
        <begin position="312"/>
        <end position="365"/>
    </location>
</feature>
<dbReference type="NCBIfam" id="TIGR00229">
    <property type="entry name" value="sensory_box"/>
    <property type="match status" value="1"/>
</dbReference>
<evidence type="ECO:0000256" key="6">
    <source>
        <dbReference type="SAM" id="Phobius"/>
    </source>
</evidence>
<dbReference type="CDD" id="cd12912">
    <property type="entry name" value="PDC2_MCP_like"/>
    <property type="match status" value="1"/>
</dbReference>
<dbReference type="SMART" id="SM00267">
    <property type="entry name" value="GGDEF"/>
    <property type="match status" value="1"/>
</dbReference>
<dbReference type="NCBIfam" id="TIGR00254">
    <property type="entry name" value="GGDEF"/>
    <property type="match status" value="1"/>
</dbReference>
<dbReference type="Pfam" id="PF00989">
    <property type="entry name" value="PAS"/>
    <property type="match status" value="1"/>
</dbReference>
<evidence type="ECO:0000256" key="4">
    <source>
        <dbReference type="ARBA" id="ARBA00022989"/>
    </source>
</evidence>
<feature type="transmembrane region" description="Helical" evidence="6">
    <location>
        <begin position="15"/>
        <end position="38"/>
    </location>
</feature>
<keyword evidence="5 6" id="KW-0472">Membrane</keyword>
<dbReference type="InterPro" id="IPR000700">
    <property type="entry name" value="PAS-assoc_C"/>
</dbReference>
<reference evidence="11 12" key="1">
    <citation type="submission" date="2023-11" db="EMBL/GenBank/DDBJ databases">
        <title>MicrobeMod: A computational toolkit for identifying prokaryotic methylation and restriction-modification with nanopore sequencing.</title>
        <authorList>
            <person name="Crits-Christoph A."/>
            <person name="Kang S.C."/>
            <person name="Lee H."/>
            <person name="Ostrov N."/>
        </authorList>
    </citation>
    <scope>NUCLEOTIDE SEQUENCE [LARGE SCALE GENOMIC DNA]</scope>
    <source>
        <strain evidence="11 12">ATCC 25935</strain>
    </source>
</reference>
<dbReference type="Gene3D" id="3.30.70.270">
    <property type="match status" value="1"/>
</dbReference>
<keyword evidence="2" id="KW-1003">Cell membrane</keyword>
<dbReference type="SUPFAM" id="SSF55785">
    <property type="entry name" value="PYP-like sensor domain (PAS domain)"/>
    <property type="match status" value="1"/>
</dbReference>
<evidence type="ECO:0000259" key="9">
    <source>
        <dbReference type="PROSITE" id="PS50885"/>
    </source>
</evidence>
<dbReference type="InterPro" id="IPR043128">
    <property type="entry name" value="Rev_trsase/Diguanyl_cyclase"/>
</dbReference>
<feature type="domain" description="GGDEF" evidence="10">
    <location>
        <begin position="530"/>
        <end position="662"/>
    </location>
</feature>
<evidence type="ECO:0000259" key="10">
    <source>
        <dbReference type="PROSITE" id="PS50887"/>
    </source>
</evidence>
<dbReference type="Pfam" id="PF00672">
    <property type="entry name" value="HAMP"/>
    <property type="match status" value="1"/>
</dbReference>
<dbReference type="InterPro" id="IPR052155">
    <property type="entry name" value="Biofilm_reg_signaling"/>
</dbReference>
<dbReference type="EC" id="2.7.7.65" evidence="11"/>
<dbReference type="InterPro" id="IPR029787">
    <property type="entry name" value="Nucleotide_cyclase"/>
</dbReference>
<dbReference type="InterPro" id="IPR000014">
    <property type="entry name" value="PAS"/>
</dbReference>
<dbReference type="SMART" id="SM00091">
    <property type="entry name" value="PAS"/>
    <property type="match status" value="1"/>
</dbReference>
<keyword evidence="11" id="KW-0548">Nucleotidyltransferase</keyword>
<dbReference type="GO" id="GO:0052621">
    <property type="term" value="F:diguanylate cyclase activity"/>
    <property type="evidence" value="ECO:0007669"/>
    <property type="project" value="UniProtKB-EC"/>
</dbReference>
<dbReference type="Gene3D" id="6.10.340.10">
    <property type="match status" value="1"/>
</dbReference>
<dbReference type="SUPFAM" id="SSF158472">
    <property type="entry name" value="HAMP domain-like"/>
    <property type="match status" value="1"/>
</dbReference>
<keyword evidence="12" id="KW-1185">Reference proteome</keyword>
<dbReference type="PROSITE" id="PS50112">
    <property type="entry name" value="PAS"/>
    <property type="match status" value="1"/>
</dbReference>
<dbReference type="SUPFAM" id="SSF55073">
    <property type="entry name" value="Nucleotide cyclase"/>
    <property type="match status" value="1"/>
</dbReference>
<dbReference type="InterPro" id="IPR003660">
    <property type="entry name" value="HAMP_dom"/>
</dbReference>
<evidence type="ECO:0000256" key="1">
    <source>
        <dbReference type="ARBA" id="ARBA00004651"/>
    </source>
</evidence>
<dbReference type="PROSITE" id="PS50887">
    <property type="entry name" value="GGDEF"/>
    <property type="match status" value="1"/>
</dbReference>
<evidence type="ECO:0000259" key="7">
    <source>
        <dbReference type="PROSITE" id="PS50112"/>
    </source>
</evidence>
<dbReference type="PROSITE" id="PS50885">
    <property type="entry name" value="HAMP"/>
    <property type="match status" value="1"/>
</dbReference>
<evidence type="ECO:0000259" key="8">
    <source>
        <dbReference type="PROSITE" id="PS50113"/>
    </source>
</evidence>
<feature type="domain" description="PAC" evidence="8">
    <location>
        <begin position="446"/>
        <end position="498"/>
    </location>
</feature>
<organism evidence="11 12">
    <name type="scientific">Duganella zoogloeoides</name>
    <dbReference type="NCBI Taxonomy" id="75659"/>
    <lineage>
        <taxon>Bacteria</taxon>
        <taxon>Pseudomonadati</taxon>
        <taxon>Pseudomonadota</taxon>
        <taxon>Betaproteobacteria</taxon>
        <taxon>Burkholderiales</taxon>
        <taxon>Oxalobacteraceae</taxon>
        <taxon>Telluria group</taxon>
        <taxon>Duganella</taxon>
    </lineage>
</organism>
<evidence type="ECO:0000313" key="11">
    <source>
        <dbReference type="EMBL" id="WQH07080.1"/>
    </source>
</evidence>
<dbReference type="InterPro" id="IPR033479">
    <property type="entry name" value="dCache_1"/>
</dbReference>
<dbReference type="CDD" id="cd01949">
    <property type="entry name" value="GGDEF"/>
    <property type="match status" value="1"/>
</dbReference>
<dbReference type="PANTHER" id="PTHR44757">
    <property type="entry name" value="DIGUANYLATE CYCLASE DGCP"/>
    <property type="match status" value="1"/>
</dbReference>
<dbReference type="CDD" id="cd18773">
    <property type="entry name" value="PDC1_HK_sensor"/>
    <property type="match status" value="1"/>
</dbReference>
<evidence type="ECO:0000256" key="2">
    <source>
        <dbReference type="ARBA" id="ARBA00022475"/>
    </source>
</evidence>
<keyword evidence="3 6" id="KW-0812">Transmembrane</keyword>
<evidence type="ECO:0000256" key="3">
    <source>
        <dbReference type="ARBA" id="ARBA00022692"/>
    </source>
</evidence>
<evidence type="ECO:0000313" key="12">
    <source>
        <dbReference type="Proteomes" id="UP001326110"/>
    </source>
</evidence>
<feature type="domain" description="PAS" evidence="7">
    <location>
        <begin position="370"/>
        <end position="423"/>
    </location>
</feature>
<dbReference type="RefSeq" id="WP_040377585.1">
    <property type="nucleotide sequence ID" value="NZ_CP140152.1"/>
</dbReference>
<gene>
    <name evidence="11" type="ORF">SR858_12325</name>
</gene>
<keyword evidence="11" id="KW-0808">Transferase</keyword>
<sequence>MDVAVILPRSLKFRMTLVVILLVLAATMIVTWVALVLAERDMKAIIGNQQFALLSSSAAQIDAQLNAKKLLLASLAEDLPPAATASAADMLEFVNRHPIARREFRNLVIYNRQGDLLHTQGQGVATLDTSASLRAYLAKVLADGKAIVSPPYKSVMTGAPAVVIMQPVKDAEGRATMMLGGSLDLADSSMLEQVAGQRSGRTGYSFIFTTRGILVQHPDRALLLEDVTKRDNLNLGMQRALEGFEGWTEATGQDGTPSIYSYKRLRSADWIVGARYPVDEAFAPMIAMRHKGMLAAAAFAAMAGVMAWLAVRAMLRPLSLLRQHIGEIRNGSADIGVLQPCRPDEIGDLAGAFHELMAEREAAQKAVRDSEALISSILERAPDAFVSCAADGAITNWNEAAERTFGWRRAEALGRDIAELIVPPAMRGAHQAGMQAFGEGRMGRLINARVRITALHRDGHEVPVELSVGSIRHGGAYYATAFLHDITERVAFEERLTQLARIDPLTGIANRLYFEEVLQQAVVRARRNRMPLALAYLDIDRFKSINDSLGHAAGDAVLCEFATRLGANVRAADTVARIAGDEFVIIFEQVDQADEAARMAQKIVAAIRVPFTVDGAPLLVTTSIGIALLDGDDLAPAALVARADAALYQAKRQGRDGYALAP</sequence>
<dbReference type="GeneID" id="43162881"/>
<keyword evidence="4 6" id="KW-1133">Transmembrane helix</keyword>
<dbReference type="Pfam" id="PF02743">
    <property type="entry name" value="dCache_1"/>
    <property type="match status" value="1"/>
</dbReference>
<dbReference type="Proteomes" id="UP001326110">
    <property type="component" value="Chromosome"/>
</dbReference>
<dbReference type="CDD" id="cd00130">
    <property type="entry name" value="PAS"/>
    <property type="match status" value="1"/>
</dbReference>
<accession>A0ABZ0Y4W9</accession>
<dbReference type="EMBL" id="CP140152">
    <property type="protein sequence ID" value="WQH07080.1"/>
    <property type="molecule type" value="Genomic_DNA"/>
</dbReference>
<dbReference type="Gene3D" id="3.30.450.20">
    <property type="entry name" value="PAS domain"/>
    <property type="match status" value="3"/>
</dbReference>
<dbReference type="PANTHER" id="PTHR44757:SF2">
    <property type="entry name" value="BIOFILM ARCHITECTURE MAINTENANCE PROTEIN MBAA"/>
    <property type="match status" value="1"/>
</dbReference>
<dbReference type="PROSITE" id="PS50113">
    <property type="entry name" value="PAC"/>
    <property type="match status" value="1"/>
</dbReference>
<protein>
    <submittedName>
        <fullName evidence="11">Diguanylate cyclase</fullName>
        <ecNumber evidence="11">2.7.7.65</ecNumber>
    </submittedName>
</protein>